<comment type="caution">
    <text evidence="1">The sequence shown here is derived from an EMBL/GenBank/DDBJ whole genome shotgun (WGS) entry which is preliminary data.</text>
</comment>
<dbReference type="AlphaFoldDB" id="A0A9X6R1H0"/>
<sequence>MRTLLTANAIGHAIGEDRRSVLVSVCFREEDALVLEEVELSEDGIVDYDEKTVEEIKKMINYDKYFGAVRLKKLFK</sequence>
<name>A0A9X6R1H0_BACTJ</name>
<dbReference type="EMBL" id="MOOS01000083">
    <property type="protein sequence ID" value="OUB71854.1"/>
    <property type="molecule type" value="Genomic_DNA"/>
</dbReference>
<dbReference type="RefSeq" id="WP_086403963.1">
    <property type="nucleotide sequence ID" value="NZ_MOOS01000083.1"/>
</dbReference>
<evidence type="ECO:0000313" key="2">
    <source>
        <dbReference type="Proteomes" id="UP000194853"/>
    </source>
</evidence>
<evidence type="ECO:0000313" key="1">
    <source>
        <dbReference type="EMBL" id="OUB71854.1"/>
    </source>
</evidence>
<accession>A0A9X6R1H0</accession>
<organism evidence="1 2">
    <name type="scientific">Bacillus thuringiensis subsp. jegathesan</name>
    <dbReference type="NCBI Taxonomy" id="56955"/>
    <lineage>
        <taxon>Bacteria</taxon>
        <taxon>Bacillati</taxon>
        <taxon>Bacillota</taxon>
        <taxon>Bacilli</taxon>
        <taxon>Bacillales</taxon>
        <taxon>Bacillaceae</taxon>
        <taxon>Bacillus</taxon>
        <taxon>Bacillus cereus group</taxon>
    </lineage>
</organism>
<gene>
    <name evidence="1" type="ORF">BK750_09765</name>
</gene>
<protein>
    <submittedName>
        <fullName evidence="1">Uncharacterized protein</fullName>
    </submittedName>
</protein>
<proteinExistence type="predicted"/>
<reference evidence="1 2" key="1">
    <citation type="submission" date="2016-10" db="EMBL/GenBank/DDBJ databases">
        <title>Comparative genomics of Bacillus thuringiensis reveals a path to pathogens against multiple invertebrate hosts.</title>
        <authorList>
            <person name="Zheng J."/>
            <person name="Gao Q."/>
            <person name="Liu H."/>
            <person name="Peng D."/>
            <person name="Ruan L."/>
            <person name="Sun M."/>
        </authorList>
    </citation>
    <scope>NUCLEOTIDE SEQUENCE [LARGE SCALE GENOMIC DNA]</scope>
    <source>
        <strain evidence="1">BGSC 4CF1</strain>
    </source>
</reference>
<dbReference type="Proteomes" id="UP000194853">
    <property type="component" value="Unassembled WGS sequence"/>
</dbReference>